<proteinExistence type="predicted"/>
<keyword evidence="2" id="KW-0614">Plasmid</keyword>
<dbReference type="AlphaFoldDB" id="A0A510IF09"/>
<sequence>MAIIIPPNTLIKDYLQDQNIPSNIQCGEGFCGACKRRCKGSVTYTTEPIAWLNDNEVLVCCALTQQSEVEIIS</sequence>
<dbReference type="InterPro" id="IPR012675">
    <property type="entry name" value="Beta-grasp_dom_sf"/>
</dbReference>
<dbReference type="EMBL" id="AP019800">
    <property type="protein sequence ID" value="BBL92312.1"/>
    <property type="molecule type" value="Genomic_DNA"/>
</dbReference>
<evidence type="ECO:0000313" key="3">
    <source>
        <dbReference type="Proteomes" id="UP000315115"/>
    </source>
</evidence>
<feature type="domain" description="2Fe-2S ferredoxin-type" evidence="1">
    <location>
        <begin position="7"/>
        <end position="63"/>
    </location>
</feature>
<name>A0A510IF09_9VIBR</name>
<protein>
    <recommendedName>
        <fullName evidence="1">2Fe-2S ferredoxin-type domain-containing protein</fullName>
    </recommendedName>
</protein>
<dbReference type="InterPro" id="IPR006058">
    <property type="entry name" value="2Fe2S_fd_BS"/>
</dbReference>
<dbReference type="SUPFAM" id="SSF54292">
    <property type="entry name" value="2Fe-2S ferredoxin-like"/>
    <property type="match status" value="1"/>
</dbReference>
<dbReference type="Pfam" id="PF00111">
    <property type="entry name" value="Fer2"/>
    <property type="match status" value="1"/>
</dbReference>
<dbReference type="Proteomes" id="UP000315115">
    <property type="component" value="Plasmid pAM7"/>
</dbReference>
<dbReference type="Gene3D" id="3.10.20.30">
    <property type="match status" value="1"/>
</dbReference>
<geneLocation type="plasmid" evidence="3">
    <name>pam7 dna</name>
</geneLocation>
<accession>A0A510IF09</accession>
<gene>
    <name evidence="2" type="ORF">VroAM7_49650</name>
</gene>
<evidence type="ECO:0000313" key="2">
    <source>
        <dbReference type="EMBL" id="BBL92312.1"/>
    </source>
</evidence>
<evidence type="ECO:0000259" key="1">
    <source>
        <dbReference type="Pfam" id="PF00111"/>
    </source>
</evidence>
<dbReference type="PROSITE" id="PS00197">
    <property type="entry name" value="2FE2S_FER_1"/>
    <property type="match status" value="1"/>
</dbReference>
<dbReference type="RefSeq" id="WP_126607395.1">
    <property type="nucleotide sequence ID" value="NZ_AP019800.1"/>
</dbReference>
<organism evidence="2 3">
    <name type="scientific">Vibrio rotiferianus</name>
    <dbReference type="NCBI Taxonomy" id="190895"/>
    <lineage>
        <taxon>Bacteria</taxon>
        <taxon>Pseudomonadati</taxon>
        <taxon>Pseudomonadota</taxon>
        <taxon>Gammaproteobacteria</taxon>
        <taxon>Vibrionales</taxon>
        <taxon>Vibrionaceae</taxon>
        <taxon>Vibrio</taxon>
    </lineage>
</organism>
<dbReference type="GO" id="GO:0051537">
    <property type="term" value="F:2 iron, 2 sulfur cluster binding"/>
    <property type="evidence" value="ECO:0007669"/>
    <property type="project" value="InterPro"/>
</dbReference>
<reference evidence="3" key="1">
    <citation type="submission" date="2019-07" db="EMBL/GenBank/DDBJ databases">
        <title>Complete Genome Sequences of Vibrion rotiferianus strain AM7.</title>
        <authorList>
            <person name="Miyazaki K."/>
            <person name="Wiseschart A."/>
            <person name="Pootanakit K."/>
            <person name="Ishimori K."/>
            <person name="Kitahara K."/>
        </authorList>
    </citation>
    <scope>NUCLEOTIDE SEQUENCE [LARGE SCALE GENOMIC DNA]</scope>
    <source>
        <strain evidence="3">AM7</strain>
        <plasmid evidence="3">pam7 dna</plasmid>
    </source>
</reference>
<dbReference type="InterPro" id="IPR036010">
    <property type="entry name" value="2Fe-2S_ferredoxin-like_sf"/>
</dbReference>
<dbReference type="InterPro" id="IPR001041">
    <property type="entry name" value="2Fe-2S_ferredoxin-type"/>
</dbReference>